<dbReference type="SUPFAM" id="SSF52499">
    <property type="entry name" value="Isochorismatase-like hydrolases"/>
    <property type="match status" value="1"/>
</dbReference>
<dbReference type="Gene3D" id="3.40.50.850">
    <property type="entry name" value="Isochorismatase-like"/>
    <property type="match status" value="1"/>
</dbReference>
<organism evidence="3 4">
    <name type="scientific">Roseofilum casamattae BLCC-M143</name>
    <dbReference type="NCBI Taxonomy" id="3022442"/>
    <lineage>
        <taxon>Bacteria</taxon>
        <taxon>Bacillati</taxon>
        <taxon>Cyanobacteriota</taxon>
        <taxon>Cyanophyceae</taxon>
        <taxon>Desertifilales</taxon>
        <taxon>Desertifilaceae</taxon>
        <taxon>Roseofilum</taxon>
        <taxon>Roseofilum casamattae</taxon>
    </lineage>
</organism>
<proteinExistence type="predicted"/>
<gene>
    <name evidence="3" type="ORF">PMH09_07205</name>
</gene>
<dbReference type="GO" id="GO:0016787">
    <property type="term" value="F:hydrolase activity"/>
    <property type="evidence" value="ECO:0007669"/>
    <property type="project" value="UniProtKB-KW"/>
</dbReference>
<reference evidence="3 4" key="1">
    <citation type="submission" date="2023-01" db="EMBL/GenBank/DDBJ databases">
        <title>Novel diversity within Roseofilum (Cyanobacteria; Desertifilaceae) from marine benthic mats with descriptions of four novel species.</title>
        <authorList>
            <person name="Wang Y."/>
            <person name="Berthold D.E."/>
            <person name="Hu J."/>
            <person name="Lefler F.W."/>
            <person name="Laughinghouse H.D. IV."/>
        </authorList>
    </citation>
    <scope>NUCLEOTIDE SEQUENCE [LARGE SCALE GENOMIC DNA]</scope>
    <source>
        <strain evidence="3 4">BLCC-M143</strain>
    </source>
</reference>
<dbReference type="Proteomes" id="UP001232992">
    <property type="component" value="Unassembled WGS sequence"/>
</dbReference>
<keyword evidence="4" id="KW-1185">Reference proteome</keyword>
<name>A0ABT7BUV9_9CYAN</name>
<dbReference type="Pfam" id="PF00857">
    <property type="entry name" value="Isochorismatase"/>
    <property type="match status" value="1"/>
</dbReference>
<dbReference type="EMBL" id="JAQOSQ010000005">
    <property type="protein sequence ID" value="MDJ1182979.1"/>
    <property type="molecule type" value="Genomic_DNA"/>
</dbReference>
<evidence type="ECO:0000256" key="1">
    <source>
        <dbReference type="ARBA" id="ARBA00022801"/>
    </source>
</evidence>
<dbReference type="InterPro" id="IPR000868">
    <property type="entry name" value="Isochorismatase-like_dom"/>
</dbReference>
<sequence>MTTIMDEKMLSSGTALLLVSYQNDYFGETGLLHQVVEESSKVNNTISNTIFTIANLPADVPIVTAPMHFTPTYEELIDPVGILKMIKDIRAFQAGTEGAKTIAPLLPFGDRIIDVRGKRGFNAFAHTNLDQLLRQKGVTRVAVAGAITSICIDSTGRGAHELGYQVSILSDCTAARTLFEQDFYCQHIFPTYAEVLTHQEFLNHFTVAA</sequence>
<accession>A0ABT7BUV9</accession>
<dbReference type="PANTHER" id="PTHR43540">
    <property type="entry name" value="PEROXYUREIDOACRYLATE/UREIDOACRYLATE AMIDOHYDROLASE-RELATED"/>
    <property type="match status" value="1"/>
</dbReference>
<dbReference type="CDD" id="cd00431">
    <property type="entry name" value="cysteine_hydrolases"/>
    <property type="match status" value="1"/>
</dbReference>
<evidence type="ECO:0000313" key="4">
    <source>
        <dbReference type="Proteomes" id="UP001232992"/>
    </source>
</evidence>
<evidence type="ECO:0000313" key="3">
    <source>
        <dbReference type="EMBL" id="MDJ1182979.1"/>
    </source>
</evidence>
<evidence type="ECO:0000259" key="2">
    <source>
        <dbReference type="Pfam" id="PF00857"/>
    </source>
</evidence>
<comment type="caution">
    <text evidence="3">The sequence shown here is derived from an EMBL/GenBank/DDBJ whole genome shotgun (WGS) entry which is preliminary data.</text>
</comment>
<keyword evidence="1 3" id="KW-0378">Hydrolase</keyword>
<dbReference type="InterPro" id="IPR050272">
    <property type="entry name" value="Isochorismatase-like_hydrls"/>
</dbReference>
<dbReference type="PANTHER" id="PTHR43540:SF16">
    <property type="entry name" value="ISOCHORISMATASE-LIKE DOMAIN-CONTAINING PROTEIN"/>
    <property type="match status" value="1"/>
</dbReference>
<protein>
    <submittedName>
        <fullName evidence="3">Cysteine hydrolase</fullName>
    </submittedName>
</protein>
<feature type="domain" description="Isochorismatase-like" evidence="2">
    <location>
        <begin position="14"/>
        <end position="200"/>
    </location>
</feature>
<dbReference type="RefSeq" id="WP_283757633.1">
    <property type="nucleotide sequence ID" value="NZ_JAQOSQ010000005.1"/>
</dbReference>
<dbReference type="InterPro" id="IPR036380">
    <property type="entry name" value="Isochorismatase-like_sf"/>
</dbReference>